<evidence type="ECO:0000256" key="1">
    <source>
        <dbReference type="ARBA" id="ARBA00006206"/>
    </source>
</evidence>
<dbReference type="InterPro" id="IPR011013">
    <property type="entry name" value="Gal_mutarotase_sf_dom"/>
</dbReference>
<evidence type="ECO:0000313" key="4">
    <source>
        <dbReference type="EMBL" id="SDX36842.1"/>
    </source>
</evidence>
<dbReference type="SUPFAM" id="SSF74650">
    <property type="entry name" value="Galactose mutarotase-like"/>
    <property type="match status" value="1"/>
</dbReference>
<dbReference type="CDD" id="cd09019">
    <property type="entry name" value="galactose_mutarotase_like"/>
    <property type="match status" value="1"/>
</dbReference>
<dbReference type="GO" id="GO:0004034">
    <property type="term" value="F:aldose 1-epimerase activity"/>
    <property type="evidence" value="ECO:0007669"/>
    <property type="project" value="TreeGrafter"/>
</dbReference>
<dbReference type="InterPro" id="IPR047215">
    <property type="entry name" value="Galactose_mutarotase-like"/>
</dbReference>
<gene>
    <name evidence="4" type="ORF">SAMN04488041_10653</name>
</gene>
<dbReference type="InterPro" id="IPR008183">
    <property type="entry name" value="Aldose_1/G6P_1-epimerase"/>
</dbReference>
<dbReference type="GO" id="GO:0006006">
    <property type="term" value="P:glucose metabolic process"/>
    <property type="evidence" value="ECO:0007669"/>
    <property type="project" value="TreeGrafter"/>
</dbReference>
<sequence>MTPAQSKKNKADSTIFGTTPEGEKIVRHQISNGGTSISVLSWGATIQELRVMGESHSLLLGGRDVAAYLGSMQYFGAVVGPVANRIAGAEMEIGGIRHQLDQNEAGRTTLHSGVAGYSGRNWRFTNVTPTGCRLELHHPDGLGGIPGNINASVTYTIDNAGHLEIEMTGAADQPTYFNPAFHGYWNLSGSADLSDHRLMVPATSYLPVDDAQLPLGAPVQVAGGEFDYRQARAIGPVLDHNFCLSQGGDQMVLACRLSTQRLQLDVLTDQPGVQLYNGAHIDTGADLGVDGGSYGPHAGLAIEPQFWPDTPHHPEYPDCLLLPEKPVRYRSRFELRCI</sequence>
<dbReference type="GO" id="GO:0030246">
    <property type="term" value="F:carbohydrate binding"/>
    <property type="evidence" value="ECO:0007669"/>
    <property type="project" value="InterPro"/>
</dbReference>
<name>A0A1H3B4I7_9RHOB</name>
<dbReference type="InterPro" id="IPR014718">
    <property type="entry name" value="GH-type_carb-bd"/>
</dbReference>
<evidence type="ECO:0000256" key="3">
    <source>
        <dbReference type="ARBA" id="ARBA00023277"/>
    </source>
</evidence>
<keyword evidence="2" id="KW-0413">Isomerase</keyword>
<keyword evidence="3" id="KW-0119">Carbohydrate metabolism</keyword>
<reference evidence="5" key="1">
    <citation type="submission" date="2016-10" db="EMBL/GenBank/DDBJ databases">
        <authorList>
            <person name="Varghese N."/>
            <person name="Submissions S."/>
        </authorList>
    </citation>
    <scope>NUCLEOTIDE SEQUENCE [LARGE SCALE GENOMIC DNA]</scope>
    <source>
        <strain evidence="5">DSM 10014</strain>
    </source>
</reference>
<accession>A0A1H3B4I7</accession>
<dbReference type="Pfam" id="PF01263">
    <property type="entry name" value="Aldose_epim"/>
    <property type="match status" value="1"/>
</dbReference>
<evidence type="ECO:0000313" key="5">
    <source>
        <dbReference type="Proteomes" id="UP000183076"/>
    </source>
</evidence>
<proteinExistence type="inferred from homology"/>
<protein>
    <submittedName>
        <fullName evidence="4">Aldose 1-epimerase</fullName>
    </submittedName>
</protein>
<organism evidence="4 5">
    <name type="scientific">Sulfitobacter pontiacus</name>
    <dbReference type="NCBI Taxonomy" id="60137"/>
    <lineage>
        <taxon>Bacteria</taxon>
        <taxon>Pseudomonadati</taxon>
        <taxon>Pseudomonadota</taxon>
        <taxon>Alphaproteobacteria</taxon>
        <taxon>Rhodobacterales</taxon>
        <taxon>Roseobacteraceae</taxon>
        <taxon>Sulfitobacter</taxon>
    </lineage>
</organism>
<dbReference type="GO" id="GO:0033499">
    <property type="term" value="P:galactose catabolic process via UDP-galactose, Leloir pathway"/>
    <property type="evidence" value="ECO:0007669"/>
    <property type="project" value="TreeGrafter"/>
</dbReference>
<dbReference type="EMBL" id="FNNB01000006">
    <property type="protein sequence ID" value="SDX36842.1"/>
    <property type="molecule type" value="Genomic_DNA"/>
</dbReference>
<dbReference type="PANTHER" id="PTHR10091:SF0">
    <property type="entry name" value="GALACTOSE MUTAROTASE"/>
    <property type="match status" value="1"/>
</dbReference>
<dbReference type="RefSeq" id="WP_074636831.1">
    <property type="nucleotide sequence ID" value="NZ_CP160851.1"/>
</dbReference>
<dbReference type="STRING" id="60137.SAMN04488041_10653"/>
<dbReference type="AlphaFoldDB" id="A0A1H3B4I7"/>
<dbReference type="GeneID" id="94022640"/>
<dbReference type="PANTHER" id="PTHR10091">
    <property type="entry name" value="ALDOSE-1-EPIMERASE"/>
    <property type="match status" value="1"/>
</dbReference>
<evidence type="ECO:0000256" key="2">
    <source>
        <dbReference type="ARBA" id="ARBA00023235"/>
    </source>
</evidence>
<dbReference type="Gene3D" id="2.70.98.10">
    <property type="match status" value="1"/>
</dbReference>
<comment type="similarity">
    <text evidence="1">Belongs to the aldose epimerase family.</text>
</comment>
<dbReference type="Proteomes" id="UP000183076">
    <property type="component" value="Unassembled WGS sequence"/>
</dbReference>